<dbReference type="Pfam" id="PF01903">
    <property type="entry name" value="CbiX"/>
    <property type="match status" value="2"/>
</dbReference>
<dbReference type="AlphaFoldDB" id="A0A8J8KB49"/>
<proteinExistence type="predicted"/>
<dbReference type="PANTHER" id="PTHR33542">
    <property type="entry name" value="SIROHYDROCHLORIN FERROCHELATASE, CHLOROPLASTIC"/>
    <property type="match status" value="1"/>
</dbReference>
<keyword evidence="2" id="KW-0456">Lyase</keyword>
<keyword evidence="4" id="KW-1185">Reference proteome</keyword>
<accession>A0A8J8KB49</accession>
<evidence type="ECO:0000256" key="1">
    <source>
        <dbReference type="ARBA" id="ARBA00022723"/>
    </source>
</evidence>
<comment type="caution">
    <text evidence="3">The sequence shown here is derived from an EMBL/GenBank/DDBJ whole genome shotgun (WGS) entry which is preliminary data.</text>
</comment>
<dbReference type="EMBL" id="JABTTE010000002">
    <property type="protein sequence ID" value="NSL50678.1"/>
    <property type="molecule type" value="Genomic_DNA"/>
</dbReference>
<keyword evidence="1" id="KW-0479">Metal-binding</keyword>
<dbReference type="SUPFAM" id="SSF53800">
    <property type="entry name" value="Chelatase"/>
    <property type="match status" value="1"/>
</dbReference>
<evidence type="ECO:0000313" key="4">
    <source>
        <dbReference type="Proteomes" id="UP000625804"/>
    </source>
</evidence>
<gene>
    <name evidence="3" type="ORF">HR057_02740</name>
</gene>
<dbReference type="Proteomes" id="UP000625804">
    <property type="component" value="Unassembled WGS sequence"/>
</dbReference>
<evidence type="ECO:0000256" key="2">
    <source>
        <dbReference type="ARBA" id="ARBA00023239"/>
    </source>
</evidence>
<dbReference type="InterPro" id="IPR002762">
    <property type="entry name" value="CbiX-like"/>
</dbReference>
<dbReference type="CDD" id="cd03416">
    <property type="entry name" value="CbiX_SirB_N"/>
    <property type="match status" value="1"/>
</dbReference>
<evidence type="ECO:0000313" key="3">
    <source>
        <dbReference type="EMBL" id="NSL50678.1"/>
    </source>
</evidence>
<name>A0A8J8KB49_9BACI</name>
<dbReference type="CDD" id="cd03414">
    <property type="entry name" value="CbiX_SirB_C"/>
    <property type="match status" value="1"/>
</dbReference>
<sequence>MKAILFVGHGSKDPEGNEEVRQFINEMKPLLDERLLVETCFLEFERPTVNEGLETCVRKGVTEVYIIPMMLLPAGHSKIHIPACIDEAKEKFPNIRFIYGRPIGIHEAALEICLDRLVERGVDIKNADPEMGIILLGRGGSDPDANSDLYKIARLLRERLKNIPIVEPAFMGVTTPLADEAVRRSVLIGAKKIVILPYFLFTGILIKRMENMLHHFKEQYPTCDFNLAHYFGFHEKLKTIFLDRVKEALDGEVKMNCDTCQYRLGVMEHIGHHHHGHYHHHSHHPNDRCVHHDSHEHHHCHVYDHHSGHIYQSTR</sequence>
<reference evidence="3" key="1">
    <citation type="submission" date="2020-06" db="EMBL/GenBank/DDBJ databases">
        <title>A novel thermopfilic bacterium from Erzurum, Turkey.</title>
        <authorList>
            <person name="Adiguzel A."/>
            <person name="Ay H."/>
            <person name="Baltaci M.O."/>
        </authorList>
    </citation>
    <scope>NUCLEOTIDE SEQUENCE</scope>
    <source>
        <strain evidence="3">P2</strain>
    </source>
</reference>
<dbReference type="InterPro" id="IPR050963">
    <property type="entry name" value="Sirohydro_Cobaltochel/CbiX"/>
</dbReference>
<dbReference type="GO" id="GO:0016829">
    <property type="term" value="F:lyase activity"/>
    <property type="evidence" value="ECO:0007669"/>
    <property type="project" value="UniProtKB-KW"/>
</dbReference>
<dbReference type="GO" id="GO:0046872">
    <property type="term" value="F:metal ion binding"/>
    <property type="evidence" value="ECO:0007669"/>
    <property type="project" value="UniProtKB-KW"/>
</dbReference>
<dbReference type="Gene3D" id="3.40.50.1400">
    <property type="match status" value="2"/>
</dbReference>
<organism evidence="3 4">
    <name type="scientific">Calidifontibacillus erzurumensis</name>
    <dbReference type="NCBI Taxonomy" id="2741433"/>
    <lineage>
        <taxon>Bacteria</taxon>
        <taxon>Bacillati</taxon>
        <taxon>Bacillota</taxon>
        <taxon>Bacilli</taxon>
        <taxon>Bacillales</taxon>
        <taxon>Bacillaceae</taxon>
        <taxon>Calidifontibacillus/Schinkia group</taxon>
        <taxon>Calidifontibacillus</taxon>
    </lineage>
</organism>
<protein>
    <submittedName>
        <fullName evidence="3">Sirohydrochlorin chelatase</fullName>
    </submittedName>
</protein>
<dbReference type="RefSeq" id="WP_173729872.1">
    <property type="nucleotide sequence ID" value="NZ_JABTTE010000002.1"/>
</dbReference>
<dbReference type="PANTHER" id="PTHR33542:SF3">
    <property type="entry name" value="SIROHYDROCHLORIN FERROCHELATASE, CHLOROPLASTIC"/>
    <property type="match status" value="1"/>
</dbReference>